<dbReference type="GO" id="GO:0016740">
    <property type="term" value="F:transferase activity"/>
    <property type="evidence" value="ECO:0007669"/>
    <property type="project" value="UniProtKB-ARBA"/>
</dbReference>
<evidence type="ECO:0000256" key="3">
    <source>
        <dbReference type="ARBA" id="ARBA00022598"/>
    </source>
</evidence>
<dbReference type="GO" id="GO:0008270">
    <property type="term" value="F:zinc ion binding"/>
    <property type="evidence" value="ECO:0007669"/>
    <property type="project" value="UniProtKB-UniRule"/>
</dbReference>
<dbReference type="SMART" id="SM00863">
    <property type="entry name" value="tRNA_SAD"/>
    <property type="match status" value="1"/>
</dbReference>
<dbReference type="Proteomes" id="UP000464314">
    <property type="component" value="Chromosome"/>
</dbReference>
<evidence type="ECO:0000256" key="8">
    <source>
        <dbReference type="ARBA" id="ARBA00023146"/>
    </source>
</evidence>
<dbReference type="SUPFAM" id="SSF55681">
    <property type="entry name" value="Class II aaRS and biotin synthetases"/>
    <property type="match status" value="1"/>
</dbReference>
<organism evidence="13 14">
    <name type="scientific">Anaerocolumna sedimenticola</name>
    <dbReference type="NCBI Taxonomy" id="2696063"/>
    <lineage>
        <taxon>Bacteria</taxon>
        <taxon>Bacillati</taxon>
        <taxon>Bacillota</taxon>
        <taxon>Clostridia</taxon>
        <taxon>Lachnospirales</taxon>
        <taxon>Lachnospiraceae</taxon>
        <taxon>Anaerocolumna</taxon>
    </lineage>
</organism>
<dbReference type="InterPro" id="IPR012947">
    <property type="entry name" value="tRNA_SAD"/>
</dbReference>
<dbReference type="InterPro" id="IPR045864">
    <property type="entry name" value="aa-tRNA-synth_II/BPL/LPL"/>
</dbReference>
<evidence type="ECO:0000313" key="14">
    <source>
        <dbReference type="Proteomes" id="UP000464314"/>
    </source>
</evidence>
<comment type="domain">
    <text evidence="11">Consists of three domains; the N-terminal catalytic domain, the editing domain and the C-terminal C-Ala domain. The editing domain removes incorrectly charged amino acids, while the C-Ala domain, along with tRNA(Ala), serves as a bridge to cooperatively bring together the editing and aminoacylation centers thus stimulating deacylation of misacylated tRNAs.</text>
</comment>
<keyword evidence="14" id="KW-1185">Reference proteome</keyword>
<keyword evidence="3 11" id="KW-0436">Ligase</keyword>
<feature type="binding site" evidence="11">
    <location>
        <position position="566"/>
    </location>
    <ligand>
        <name>Zn(2+)</name>
        <dbReference type="ChEBI" id="CHEBI:29105"/>
    </ligand>
</feature>
<dbReference type="RefSeq" id="WP_161835973.1">
    <property type="nucleotide sequence ID" value="NZ_CP048000.1"/>
</dbReference>
<dbReference type="InterPro" id="IPR018165">
    <property type="entry name" value="Ala-tRNA-synth_IIc_core"/>
</dbReference>
<feature type="binding site" evidence="11">
    <location>
        <position position="460"/>
    </location>
    <ligand>
        <name>Zn(2+)</name>
        <dbReference type="ChEBI" id="CHEBI:29105"/>
    </ligand>
</feature>
<evidence type="ECO:0000256" key="4">
    <source>
        <dbReference type="ARBA" id="ARBA00022741"/>
    </source>
</evidence>
<keyword evidence="11" id="KW-0963">Cytoplasm</keyword>
<dbReference type="GO" id="GO:0140096">
    <property type="term" value="F:catalytic activity, acting on a protein"/>
    <property type="evidence" value="ECO:0007669"/>
    <property type="project" value="UniProtKB-ARBA"/>
</dbReference>
<dbReference type="Gene3D" id="3.30.980.10">
    <property type="entry name" value="Threonyl-trna Synthetase, Chain A, domain 2"/>
    <property type="match status" value="1"/>
</dbReference>
<accession>A0A6P1TH41</accession>
<feature type="binding site" evidence="11">
    <location>
        <position position="464"/>
    </location>
    <ligand>
        <name>Zn(2+)</name>
        <dbReference type="ChEBI" id="CHEBI:29105"/>
    </ligand>
</feature>
<keyword evidence="6 11" id="KW-0694">RNA-binding</keyword>
<dbReference type="PROSITE" id="PS50860">
    <property type="entry name" value="AA_TRNA_LIGASE_II_ALA"/>
    <property type="match status" value="1"/>
</dbReference>
<comment type="similarity">
    <text evidence="1 11">Belongs to the class-II aminoacyl-tRNA synthetase family.</text>
</comment>
<evidence type="ECO:0000256" key="1">
    <source>
        <dbReference type="ARBA" id="ARBA00008226"/>
    </source>
</evidence>
<dbReference type="NCBIfam" id="NF002436">
    <property type="entry name" value="PRK01584.1"/>
    <property type="match status" value="1"/>
</dbReference>
<feature type="domain" description="Alanyl-transfer RNA synthetases family profile" evidence="12">
    <location>
        <begin position="8"/>
        <end position="596"/>
    </location>
</feature>
<dbReference type="KEGG" id="anr:Ana3638_00195"/>
<feature type="binding site" evidence="11">
    <location>
        <position position="562"/>
    </location>
    <ligand>
        <name>Zn(2+)</name>
        <dbReference type="ChEBI" id="CHEBI:29105"/>
    </ligand>
</feature>
<dbReference type="InterPro" id="IPR018164">
    <property type="entry name" value="Ala-tRNA-synth_IIc_N"/>
</dbReference>
<dbReference type="AlphaFoldDB" id="A0A6P1TH41"/>
<comment type="catalytic activity">
    <reaction evidence="10 11">
        <text>tRNA(Ala) + L-alanine + ATP = L-alanyl-tRNA(Ala) + AMP + diphosphate</text>
        <dbReference type="Rhea" id="RHEA:12540"/>
        <dbReference type="Rhea" id="RHEA-COMP:9657"/>
        <dbReference type="Rhea" id="RHEA-COMP:9923"/>
        <dbReference type="ChEBI" id="CHEBI:30616"/>
        <dbReference type="ChEBI" id="CHEBI:33019"/>
        <dbReference type="ChEBI" id="CHEBI:57972"/>
        <dbReference type="ChEBI" id="CHEBI:78442"/>
        <dbReference type="ChEBI" id="CHEBI:78497"/>
        <dbReference type="ChEBI" id="CHEBI:456215"/>
        <dbReference type="EC" id="6.1.1.7"/>
    </reaction>
</comment>
<evidence type="ECO:0000256" key="7">
    <source>
        <dbReference type="ARBA" id="ARBA00022917"/>
    </source>
</evidence>
<comment type="function">
    <text evidence="9 11">Catalyzes the attachment of alanine to tRNA(Ala) in a two-step reaction: alanine is first activated by ATP to form Ala-AMP and then transferred to the acceptor end of tRNA(Ala). Also edits incorrectly charged Ser-tRNA(Ala) and Gly-tRNA(Ala) via its editing domain.</text>
</comment>
<reference evidence="13 14" key="1">
    <citation type="submission" date="2020-01" db="EMBL/GenBank/DDBJ databases">
        <title>Genome analysis of Anaerocolumna sp. CBA3638.</title>
        <authorList>
            <person name="Kim J."/>
            <person name="Roh S.W."/>
        </authorList>
    </citation>
    <scope>NUCLEOTIDE SEQUENCE [LARGE SCALE GENOMIC DNA]</scope>
    <source>
        <strain evidence="13 14">CBA3638</strain>
    </source>
</reference>
<protein>
    <recommendedName>
        <fullName evidence="11">Alanine--tRNA ligase</fullName>
        <ecNumber evidence="11">6.1.1.7</ecNumber>
    </recommendedName>
    <alternativeName>
        <fullName evidence="11">Alanyl-tRNA synthetase</fullName>
        <shortName evidence="11">AlaRS</shortName>
    </alternativeName>
</protein>
<dbReference type="GO" id="GO:0005524">
    <property type="term" value="F:ATP binding"/>
    <property type="evidence" value="ECO:0007669"/>
    <property type="project" value="UniProtKB-UniRule"/>
</dbReference>
<dbReference type="Gene3D" id="3.30.54.20">
    <property type="match status" value="1"/>
</dbReference>
<dbReference type="PRINTS" id="PR00980">
    <property type="entry name" value="TRNASYNTHALA"/>
</dbReference>
<keyword evidence="7 11" id="KW-0648">Protein biosynthesis</keyword>
<evidence type="ECO:0000256" key="9">
    <source>
        <dbReference type="ARBA" id="ARBA00024779"/>
    </source>
</evidence>
<dbReference type="GO" id="GO:0002161">
    <property type="term" value="F:aminoacyl-tRNA deacylase activity"/>
    <property type="evidence" value="ECO:0007669"/>
    <property type="project" value="TreeGrafter"/>
</dbReference>
<dbReference type="GO" id="GO:0000049">
    <property type="term" value="F:tRNA binding"/>
    <property type="evidence" value="ECO:0007669"/>
    <property type="project" value="UniProtKB-KW"/>
</dbReference>
<dbReference type="Gene3D" id="3.30.930.10">
    <property type="entry name" value="Bira Bifunctional Protein, Domain 2"/>
    <property type="match status" value="1"/>
</dbReference>
<keyword evidence="5 11" id="KW-0067">ATP-binding</keyword>
<evidence type="ECO:0000313" key="13">
    <source>
        <dbReference type="EMBL" id="QHQ59412.1"/>
    </source>
</evidence>
<dbReference type="NCBIfam" id="TIGR00344">
    <property type="entry name" value="alaS"/>
    <property type="match status" value="1"/>
</dbReference>
<evidence type="ECO:0000256" key="6">
    <source>
        <dbReference type="ARBA" id="ARBA00022884"/>
    </source>
</evidence>
<keyword evidence="11" id="KW-0862">Zinc</keyword>
<dbReference type="HAMAP" id="MF_00036_B">
    <property type="entry name" value="Ala_tRNA_synth_B"/>
    <property type="match status" value="1"/>
</dbReference>
<keyword evidence="4 11" id="KW-0547">Nucleotide-binding</keyword>
<dbReference type="SUPFAM" id="SSF55186">
    <property type="entry name" value="ThrRS/AlaRS common domain"/>
    <property type="match status" value="1"/>
</dbReference>
<sequence>MVTGKEVYTSNELRKKYLNFFLDKGHKVITSASLFPENDPSVLFTTAGMHPLVPYLLGEKHPFGERLVDYQKCIRTGDIDEVGDATHLTYFEMLGNWSLGDYFKKESISMSYEFLTSVLKIPIDKIAVTVFAGDDQVAKDIEAYEIWRSLGLKEEQIYFYGKKENWWGPAGQTGPCGPDTEIFYDTGKEKCCEDCGPSCGCGKFIEIWNNVFMEYNKLPDRSYIYLKQKNVDTGMGLERILAVINEKESVYETDVLKPIISKIESITGSPYNVENEREYRIICDHMRAITFILGDSKAIVPSNSEQGYILRRLIRRTIRMFKKLGIMENKLTDITDTVIELNEAVYPELTDNKSFIREQLRKEYALFNKTLDSGLKIAEKYINQLSEGETLSGVAAFKLYDTFGFPIEFTREIAKEKGFEVDLDGFYHSFSEHQEKSRTGAEGRFKGGLADNSQQTTKLHTATHLLNGALRKVLGDSIYQKGSNINAERLRFDFSFDRKLTPDELDEVSAIVNEAIQKGIEIQCEEKTVQEAKEQGAIGVFDNKYSDIVKVYTIEGYSKEICGGPHAVNTGELKQFKIVKEESSSAGVRRIKAVIG</sequence>
<evidence type="ECO:0000256" key="10">
    <source>
        <dbReference type="ARBA" id="ARBA00048300"/>
    </source>
</evidence>
<dbReference type="InterPro" id="IPR002318">
    <property type="entry name" value="Ala-tRNA-lgiase_IIc"/>
</dbReference>
<dbReference type="EC" id="6.1.1.7" evidence="11"/>
<dbReference type="Pfam" id="PF01411">
    <property type="entry name" value="tRNA-synt_2c"/>
    <property type="match status" value="1"/>
</dbReference>
<dbReference type="GO" id="GO:0004813">
    <property type="term" value="F:alanine-tRNA ligase activity"/>
    <property type="evidence" value="ECO:0007669"/>
    <property type="project" value="UniProtKB-UniRule"/>
</dbReference>
<dbReference type="PANTHER" id="PTHR11777:SF9">
    <property type="entry name" value="ALANINE--TRNA LIGASE, CYTOPLASMIC"/>
    <property type="match status" value="1"/>
</dbReference>
<gene>
    <name evidence="11" type="primary">alaS</name>
    <name evidence="13" type="ORF">Ana3638_00195</name>
</gene>
<evidence type="ECO:0000259" key="12">
    <source>
        <dbReference type="PROSITE" id="PS50860"/>
    </source>
</evidence>
<dbReference type="EMBL" id="CP048000">
    <property type="protein sequence ID" value="QHQ59412.1"/>
    <property type="molecule type" value="Genomic_DNA"/>
</dbReference>
<proteinExistence type="inferred from homology"/>
<dbReference type="SUPFAM" id="SSF101353">
    <property type="entry name" value="Putative anticodon-binding domain of alanyl-tRNA synthetase (AlaRS)"/>
    <property type="match status" value="1"/>
</dbReference>
<evidence type="ECO:0000256" key="2">
    <source>
        <dbReference type="ARBA" id="ARBA00022555"/>
    </source>
</evidence>
<evidence type="ECO:0000256" key="5">
    <source>
        <dbReference type="ARBA" id="ARBA00022840"/>
    </source>
</evidence>
<dbReference type="InterPro" id="IPR023033">
    <property type="entry name" value="Ala_tRNA_ligase_euk/bac"/>
</dbReference>
<comment type="cofactor">
    <cofactor evidence="11">
        <name>Zn(2+)</name>
        <dbReference type="ChEBI" id="CHEBI:29105"/>
    </cofactor>
    <text evidence="11">Binds 1 zinc ion per subunit.</text>
</comment>
<keyword evidence="2 11" id="KW-0820">tRNA-binding</keyword>
<dbReference type="Pfam" id="PF07973">
    <property type="entry name" value="tRNA_SAD"/>
    <property type="match status" value="1"/>
</dbReference>
<evidence type="ECO:0000256" key="11">
    <source>
        <dbReference type="HAMAP-Rule" id="MF_00036"/>
    </source>
</evidence>
<dbReference type="InterPro" id="IPR018162">
    <property type="entry name" value="Ala-tRNA-ligase_IIc_anticod-bd"/>
</dbReference>
<dbReference type="PANTHER" id="PTHR11777">
    <property type="entry name" value="ALANYL-TRNA SYNTHETASE"/>
    <property type="match status" value="1"/>
</dbReference>
<dbReference type="InterPro" id="IPR018163">
    <property type="entry name" value="Thr/Ala-tRNA-synth_IIc_edit"/>
</dbReference>
<dbReference type="GO" id="GO:0005829">
    <property type="term" value="C:cytosol"/>
    <property type="evidence" value="ECO:0007669"/>
    <property type="project" value="TreeGrafter"/>
</dbReference>
<dbReference type="InterPro" id="IPR050058">
    <property type="entry name" value="Ala-tRNA_ligase"/>
</dbReference>
<dbReference type="FunFam" id="3.30.980.10:FF:000004">
    <property type="entry name" value="Alanine--tRNA ligase, cytoplasmic"/>
    <property type="match status" value="1"/>
</dbReference>
<comment type="subcellular location">
    <subcellularLocation>
        <location evidence="11">Cytoplasm</location>
    </subcellularLocation>
</comment>
<dbReference type="GO" id="GO:0006419">
    <property type="term" value="P:alanyl-tRNA aminoacylation"/>
    <property type="evidence" value="ECO:0007669"/>
    <property type="project" value="UniProtKB-UniRule"/>
</dbReference>
<name>A0A6P1TH41_9FIRM</name>
<keyword evidence="8 11" id="KW-0030">Aminoacyl-tRNA synthetase</keyword>
<keyword evidence="11" id="KW-0479">Metal-binding</keyword>
<dbReference type="CDD" id="cd00673">
    <property type="entry name" value="AlaRS_core"/>
    <property type="match status" value="1"/>
</dbReference>